<accession>A0A422LPW0</accession>
<feature type="domain" description="MobA/VirD2-like nuclease" evidence="2">
    <location>
        <begin position="48"/>
        <end position="174"/>
    </location>
</feature>
<comment type="caution">
    <text evidence="3">The sequence shown here is derived from an EMBL/GenBank/DDBJ whole genome shotgun (WGS) entry which is preliminary data.</text>
</comment>
<dbReference type="InterPro" id="IPR005094">
    <property type="entry name" value="Endonuclease_MobA/VirD2"/>
</dbReference>
<feature type="compositionally biased region" description="Basic and acidic residues" evidence="1">
    <location>
        <begin position="278"/>
        <end position="292"/>
    </location>
</feature>
<proteinExistence type="predicted"/>
<reference evidence="3 4" key="1">
    <citation type="journal article" date="2018" name="Front. Microbiol.">
        <title>Conversion of Methionine to Cysteine in Lactobacillus paracasei Depends on the Highly Mobile cysK-ctl-cysE Gene Cluster.</title>
        <authorList>
            <person name="Wuthrich D."/>
            <person name="Irmler S."/>
            <person name="Berthoud H."/>
            <person name="Guggenbuhl B."/>
            <person name="Eugster E."/>
            <person name="Bruggmann R."/>
        </authorList>
    </citation>
    <scope>NUCLEOTIDE SEQUENCE [LARGE SCALE GENOMIC DNA]</scope>
    <source>
        <strain evidence="3 4">FAM18172</strain>
    </source>
</reference>
<dbReference type="EMBL" id="LKFU01000130">
    <property type="protein sequence ID" value="RND81015.1"/>
    <property type="molecule type" value="Genomic_DNA"/>
</dbReference>
<feature type="region of interest" description="Disordered" evidence="1">
    <location>
        <begin position="407"/>
        <end position="464"/>
    </location>
</feature>
<name>A0A422LPW0_LACPA</name>
<sequence>MATVKLSRAVSAGAAINYAEGKNRLKETDRAWLREQGVDDELVAKLRDRAVARGGENVDLNHVRSQMRSTRELFGNRGKTQAFRVIQSFGPEDFNAADPAAWQQVNALGVELGRRIAPNHEIAVYTHLDGDGHKLHNHIIINAPNLITGRKYHHQNDFARVAAINDTLVREHGLSVIQHHSQQQERHTLAERKISAKGAYVWKDDLRSRIDSVMQDSRTIDFKAFSAYLFEKGVTVHDRGQNVSYAFLDAQNKQRRVRGPKLGTSYEKEAITHELANRTQAREAQRLSEQEQQRVINAHRATEQRKYQTQSRERTAQQREPNHASATQNFERLANTSGHMEQKARSMGTHYRQLRQRIKTAIKPLAAELQRFSEAIPRFAQTISAYLQNQVRSNYVALKQKLEAELTSASKPPETPAHSETYQQLLGKIKENEAIGEQKQRTQAQQRAKSRQQQRHNEGPTLER</sequence>
<dbReference type="Pfam" id="PF03432">
    <property type="entry name" value="Relaxase"/>
    <property type="match status" value="1"/>
</dbReference>
<dbReference type="AlphaFoldDB" id="A0A422LPW0"/>
<feature type="compositionally biased region" description="Basic and acidic residues" evidence="1">
    <location>
        <begin position="300"/>
        <end position="322"/>
    </location>
</feature>
<feature type="region of interest" description="Disordered" evidence="1">
    <location>
        <begin position="278"/>
        <end position="329"/>
    </location>
</feature>
<evidence type="ECO:0000259" key="2">
    <source>
        <dbReference type="Pfam" id="PF03432"/>
    </source>
</evidence>
<gene>
    <name evidence="3" type="ORF">FAM18172_03013</name>
</gene>
<feature type="compositionally biased region" description="Basic and acidic residues" evidence="1">
    <location>
        <begin position="455"/>
        <end position="464"/>
    </location>
</feature>
<dbReference type="RefSeq" id="WP_003663168.1">
    <property type="nucleotide sequence ID" value="NZ_CP017264.1"/>
</dbReference>
<evidence type="ECO:0000256" key="1">
    <source>
        <dbReference type="SAM" id="MobiDB-lite"/>
    </source>
</evidence>
<feature type="compositionally biased region" description="Basic and acidic residues" evidence="1">
    <location>
        <begin position="428"/>
        <end position="440"/>
    </location>
</feature>
<organism evidence="3 4">
    <name type="scientific">Lacticaseibacillus paracasei</name>
    <name type="common">Lactobacillus paracasei</name>
    <dbReference type="NCBI Taxonomy" id="1597"/>
    <lineage>
        <taxon>Bacteria</taxon>
        <taxon>Bacillati</taxon>
        <taxon>Bacillota</taxon>
        <taxon>Bacilli</taxon>
        <taxon>Lactobacillales</taxon>
        <taxon>Lactobacillaceae</taxon>
        <taxon>Lacticaseibacillus</taxon>
    </lineage>
</organism>
<protein>
    <submittedName>
        <fullName evidence="3">Relaxase/mobilization nuclease domain protein</fullName>
    </submittedName>
</protein>
<evidence type="ECO:0000313" key="4">
    <source>
        <dbReference type="Proteomes" id="UP000285532"/>
    </source>
</evidence>
<evidence type="ECO:0000313" key="3">
    <source>
        <dbReference type="EMBL" id="RND81015.1"/>
    </source>
</evidence>
<dbReference type="Proteomes" id="UP000285532">
    <property type="component" value="Unassembled WGS sequence"/>
</dbReference>